<dbReference type="Proteomes" id="UP000593564">
    <property type="component" value="Unassembled WGS sequence"/>
</dbReference>
<keyword evidence="1" id="KW-0812">Transmembrane</keyword>
<evidence type="ECO:0000313" key="3">
    <source>
        <dbReference type="Proteomes" id="UP000593564"/>
    </source>
</evidence>
<dbReference type="AlphaFoldDB" id="A0A7J7GQJ3"/>
<accession>A0A7J7GQJ3</accession>
<evidence type="ECO:0000313" key="2">
    <source>
        <dbReference type="EMBL" id="KAF5943063.1"/>
    </source>
</evidence>
<sequence>MGALAAQETFPLHRDSQSLSFLLPLGFAIGAFIPAIFALYFARRGSLYVHLYNQPKNN</sequence>
<keyword evidence="1" id="KW-1133">Transmembrane helix</keyword>
<reference evidence="3" key="1">
    <citation type="journal article" date="2020" name="Nat. Commun.">
        <title>Genome assembly of wild tea tree DASZ reveals pedigree and selection history of tea varieties.</title>
        <authorList>
            <person name="Zhang W."/>
            <person name="Zhang Y."/>
            <person name="Qiu H."/>
            <person name="Guo Y."/>
            <person name="Wan H."/>
            <person name="Zhang X."/>
            <person name="Scossa F."/>
            <person name="Alseekh S."/>
            <person name="Zhang Q."/>
            <person name="Wang P."/>
            <person name="Xu L."/>
            <person name="Schmidt M.H."/>
            <person name="Jia X."/>
            <person name="Li D."/>
            <person name="Zhu A."/>
            <person name="Guo F."/>
            <person name="Chen W."/>
            <person name="Ni D."/>
            <person name="Usadel B."/>
            <person name="Fernie A.R."/>
            <person name="Wen W."/>
        </authorList>
    </citation>
    <scope>NUCLEOTIDE SEQUENCE [LARGE SCALE GENOMIC DNA]</scope>
    <source>
        <strain evidence="3">cv. G240</strain>
    </source>
</reference>
<feature type="transmembrane region" description="Helical" evidence="1">
    <location>
        <begin position="21"/>
        <end position="42"/>
    </location>
</feature>
<evidence type="ECO:0000256" key="1">
    <source>
        <dbReference type="SAM" id="Phobius"/>
    </source>
</evidence>
<reference evidence="2 3" key="2">
    <citation type="submission" date="2020-07" db="EMBL/GenBank/DDBJ databases">
        <title>Genome assembly of wild tea tree DASZ reveals pedigree and selection history of tea varieties.</title>
        <authorList>
            <person name="Zhang W."/>
        </authorList>
    </citation>
    <scope>NUCLEOTIDE SEQUENCE [LARGE SCALE GENOMIC DNA]</scope>
    <source>
        <strain evidence="3">cv. G240</strain>
        <tissue evidence="2">Leaf</tissue>
    </source>
</reference>
<organism evidence="2 3">
    <name type="scientific">Camellia sinensis</name>
    <name type="common">Tea plant</name>
    <name type="synonym">Thea sinensis</name>
    <dbReference type="NCBI Taxonomy" id="4442"/>
    <lineage>
        <taxon>Eukaryota</taxon>
        <taxon>Viridiplantae</taxon>
        <taxon>Streptophyta</taxon>
        <taxon>Embryophyta</taxon>
        <taxon>Tracheophyta</taxon>
        <taxon>Spermatophyta</taxon>
        <taxon>Magnoliopsida</taxon>
        <taxon>eudicotyledons</taxon>
        <taxon>Gunneridae</taxon>
        <taxon>Pentapetalae</taxon>
        <taxon>asterids</taxon>
        <taxon>Ericales</taxon>
        <taxon>Theaceae</taxon>
        <taxon>Camellia</taxon>
    </lineage>
</organism>
<proteinExistence type="predicted"/>
<protein>
    <submittedName>
        <fullName evidence="2">Uncharacterized protein</fullName>
    </submittedName>
</protein>
<keyword evidence="3" id="KW-1185">Reference proteome</keyword>
<name>A0A7J7GQJ3_CAMSI</name>
<gene>
    <name evidence="2" type="ORF">HYC85_020705</name>
</gene>
<comment type="caution">
    <text evidence="2">The sequence shown here is derived from an EMBL/GenBank/DDBJ whole genome shotgun (WGS) entry which is preliminary data.</text>
</comment>
<keyword evidence="1" id="KW-0472">Membrane</keyword>
<dbReference type="EMBL" id="JACBKZ010000009">
    <property type="protein sequence ID" value="KAF5943063.1"/>
    <property type="molecule type" value="Genomic_DNA"/>
</dbReference>